<dbReference type="InterPro" id="IPR003594">
    <property type="entry name" value="HATPase_dom"/>
</dbReference>
<dbReference type="PANTHER" id="PTHR43065">
    <property type="entry name" value="SENSOR HISTIDINE KINASE"/>
    <property type="match status" value="1"/>
</dbReference>
<evidence type="ECO:0000256" key="2">
    <source>
        <dbReference type="ARBA" id="ARBA00012438"/>
    </source>
</evidence>
<proteinExistence type="predicted"/>
<feature type="domain" description="Histidine kinase" evidence="3">
    <location>
        <begin position="200"/>
        <end position="433"/>
    </location>
</feature>
<dbReference type="InterPro" id="IPR004358">
    <property type="entry name" value="Sig_transdc_His_kin-like_C"/>
</dbReference>
<dbReference type="SUPFAM" id="SSF55874">
    <property type="entry name" value="ATPase domain of HSP90 chaperone/DNA topoisomerase II/histidine kinase"/>
    <property type="match status" value="1"/>
</dbReference>
<dbReference type="RefSeq" id="WP_070177037.1">
    <property type="nucleotide sequence ID" value="NZ_BMJR01000003.1"/>
</dbReference>
<dbReference type="AlphaFoldDB" id="A0A1E8FDW9"/>
<dbReference type="PROSITE" id="PS50109">
    <property type="entry name" value="HIS_KIN"/>
    <property type="match status" value="1"/>
</dbReference>
<organism evidence="4 5">
    <name type="scientific">Alteromonas lipolytica</name>
    <dbReference type="NCBI Taxonomy" id="1856405"/>
    <lineage>
        <taxon>Bacteria</taxon>
        <taxon>Pseudomonadati</taxon>
        <taxon>Pseudomonadota</taxon>
        <taxon>Gammaproteobacteria</taxon>
        <taxon>Alteromonadales</taxon>
        <taxon>Alteromonadaceae</taxon>
        <taxon>Alteromonas/Salinimonas group</taxon>
        <taxon>Alteromonas</taxon>
    </lineage>
</organism>
<protein>
    <recommendedName>
        <fullName evidence="2">histidine kinase</fullName>
        <ecNumber evidence="2">2.7.13.3</ecNumber>
    </recommendedName>
</protein>
<name>A0A1E8FDW9_9ALTE</name>
<evidence type="ECO:0000313" key="5">
    <source>
        <dbReference type="Proteomes" id="UP000176037"/>
    </source>
</evidence>
<evidence type="ECO:0000313" key="4">
    <source>
        <dbReference type="EMBL" id="OFI34109.1"/>
    </source>
</evidence>
<dbReference type="Gene3D" id="3.30.565.10">
    <property type="entry name" value="Histidine kinase-like ATPase, C-terminal domain"/>
    <property type="match status" value="1"/>
</dbReference>
<keyword evidence="5" id="KW-1185">Reference proteome</keyword>
<sequence length="442" mass="48409">MDAQNVNWAQEWAGLSRSHSDSVTLLQFAVDALQLNLPEEFTVTLWVLPTQDGQCVPIVLGRNNPVREQPWQIPPGVAETYADSLRDSRILTAFNENAGFSLPALEQRELPAVSWIQHYICGDSEGFLGVLEVGGDEPEPTQVLNINNLVNSCLSVLQSLIEAPVFSIRKFTTSPLPQAKSYDDLAEEERFMTLGKLVASVTHEINNPLGVAITGVTHFKEALRELNQHFSQGTLTESLFSNFVEESTDVTDLLTFNLGRAVKLISDFKDSAVNQNADCASRFELQKVLRSTTNSLIPEVKRFGIRLETGEIPQCIMNSFPGALSQIITNLVFNSINHAFENVDEKHISLSCSLDSDKQTLCLVYKDNGNGIPPENQKAVFEPYFTTRRGSGGSGLGLSIVQALATQKLKGSLDFHSESGKGVEFLFTFPVDVVGSAAQASG</sequence>
<reference evidence="4 5" key="1">
    <citation type="submission" date="2016-09" db="EMBL/GenBank/DDBJ databases">
        <title>Alteromonas lipolytica, a new species isolated from sea water.</title>
        <authorList>
            <person name="Wu Y.-H."/>
            <person name="Cheng H."/>
            <person name="Xu X.-W."/>
        </authorList>
    </citation>
    <scope>NUCLEOTIDE SEQUENCE [LARGE SCALE GENOMIC DNA]</scope>
    <source>
        <strain evidence="4 5">JW12</strain>
    </source>
</reference>
<evidence type="ECO:0000256" key="1">
    <source>
        <dbReference type="ARBA" id="ARBA00000085"/>
    </source>
</evidence>
<dbReference type="EC" id="2.7.13.3" evidence="2"/>
<dbReference type="OrthoDB" id="2521613at2"/>
<dbReference type="SMART" id="SM00387">
    <property type="entry name" value="HATPase_c"/>
    <property type="match status" value="1"/>
</dbReference>
<dbReference type="STRING" id="1856405.BFC17_21430"/>
<dbReference type="Proteomes" id="UP000176037">
    <property type="component" value="Unassembled WGS sequence"/>
</dbReference>
<dbReference type="CDD" id="cd00075">
    <property type="entry name" value="HATPase"/>
    <property type="match status" value="1"/>
</dbReference>
<dbReference type="InterPro" id="IPR005467">
    <property type="entry name" value="His_kinase_dom"/>
</dbReference>
<dbReference type="EMBL" id="MJIC01000014">
    <property type="protein sequence ID" value="OFI34109.1"/>
    <property type="molecule type" value="Genomic_DNA"/>
</dbReference>
<comment type="catalytic activity">
    <reaction evidence="1">
        <text>ATP + protein L-histidine = ADP + protein N-phospho-L-histidine.</text>
        <dbReference type="EC" id="2.7.13.3"/>
    </reaction>
</comment>
<dbReference type="InterPro" id="IPR036890">
    <property type="entry name" value="HATPase_C_sf"/>
</dbReference>
<dbReference type="Gene3D" id="1.10.287.130">
    <property type="match status" value="1"/>
</dbReference>
<accession>A0A1E8FDW9</accession>
<dbReference type="PRINTS" id="PR00344">
    <property type="entry name" value="BCTRLSENSOR"/>
</dbReference>
<gene>
    <name evidence="4" type="ORF">BFC17_21430</name>
</gene>
<dbReference type="GO" id="GO:0004673">
    <property type="term" value="F:protein histidine kinase activity"/>
    <property type="evidence" value="ECO:0007669"/>
    <property type="project" value="UniProtKB-EC"/>
</dbReference>
<dbReference type="Pfam" id="PF02518">
    <property type="entry name" value="HATPase_c"/>
    <property type="match status" value="1"/>
</dbReference>
<comment type="caution">
    <text evidence="4">The sequence shown here is derived from an EMBL/GenBank/DDBJ whole genome shotgun (WGS) entry which is preliminary data.</text>
</comment>
<evidence type="ECO:0000259" key="3">
    <source>
        <dbReference type="PROSITE" id="PS50109"/>
    </source>
</evidence>
<dbReference type="PANTHER" id="PTHR43065:SF42">
    <property type="entry name" value="TWO-COMPONENT SENSOR PPRA"/>
    <property type="match status" value="1"/>
</dbReference>